<reference evidence="1" key="1">
    <citation type="submission" date="2024-07" db="EMBL/GenBank/DDBJ databases">
        <authorList>
            <person name="Kim Y.J."/>
            <person name="Jeong J.Y."/>
        </authorList>
    </citation>
    <scope>NUCLEOTIDE SEQUENCE</scope>
    <source>
        <strain evidence="1">GIHE-MW2</strain>
    </source>
</reference>
<organism evidence="1">
    <name type="scientific">Planktothricoides raciborskii GIHE-MW2</name>
    <dbReference type="NCBI Taxonomy" id="2792601"/>
    <lineage>
        <taxon>Bacteria</taxon>
        <taxon>Bacillati</taxon>
        <taxon>Cyanobacteriota</taxon>
        <taxon>Cyanophyceae</taxon>
        <taxon>Oscillatoriophycideae</taxon>
        <taxon>Oscillatoriales</taxon>
        <taxon>Oscillatoriaceae</taxon>
        <taxon>Planktothricoides</taxon>
    </lineage>
</organism>
<gene>
    <name evidence="1" type="ORF">ABWT76_000835</name>
</gene>
<dbReference type="EMBL" id="CP159837">
    <property type="protein sequence ID" value="XCM38016.1"/>
    <property type="molecule type" value="Genomic_DNA"/>
</dbReference>
<name>A0AAU8JGZ2_9CYAN</name>
<sequence length="207" mass="23302">MMIRSKKSEKKSFTTIAGKLDPRLCGDIHGKKLKRLSVTLLFLYLIIAGSSVKASNAQIANGETLREPPLDLRFLELGIPTEPENVITANNIAESGLTIPSLWWVKEQFAGKLLDNWLAYPNRNQPGGRVDLVVNRQVWSLLDYLQRYEFVNHFGTAAKEQQYNTRVFNRQGGLLAAYTCDFNVEPSVCEIWLDSSGFQGTRQPLSP</sequence>
<evidence type="ECO:0000313" key="1">
    <source>
        <dbReference type="EMBL" id="XCM38016.1"/>
    </source>
</evidence>
<dbReference type="AlphaFoldDB" id="A0AAU8JGZ2"/>
<dbReference type="RefSeq" id="WP_156331871.1">
    <property type="nucleotide sequence ID" value="NZ_CP159837.1"/>
</dbReference>
<protein>
    <submittedName>
        <fullName evidence="1">Uncharacterized protein</fullName>
    </submittedName>
</protein>
<accession>A0AAU8JGZ2</accession>
<proteinExistence type="predicted"/>